<keyword evidence="2" id="KW-1133">Transmembrane helix</keyword>
<proteinExistence type="predicted"/>
<keyword evidence="2" id="KW-0812">Transmembrane</keyword>
<dbReference type="EMBL" id="EF584000">
    <property type="protein sequence ID" value="ABQ76110.1"/>
    <property type="molecule type" value="Genomic_DNA"/>
</dbReference>
<evidence type="ECO:0000256" key="2">
    <source>
        <dbReference type="SAM" id="Phobius"/>
    </source>
</evidence>
<feature type="compositionally biased region" description="Acidic residues" evidence="1">
    <location>
        <begin position="560"/>
        <end position="580"/>
    </location>
</feature>
<organism evidence="3">
    <name type="scientific">uncultured haloarchaeon</name>
    <dbReference type="NCBI Taxonomy" id="160804"/>
    <lineage>
        <taxon>Archaea</taxon>
        <taxon>Methanobacteriati</taxon>
        <taxon>Methanobacteriota</taxon>
        <taxon>Stenosarchaea group</taxon>
        <taxon>Halobacteria</taxon>
        <taxon>Halobacteriales</taxon>
        <taxon>Halobacteriaceae</taxon>
        <taxon>environmental samples</taxon>
    </lineage>
</organism>
<reference evidence="3" key="1">
    <citation type="journal article" date="2007" name="ISME J.">
        <title>Genomic plasticity in prokaryotes: the case of the square haloarchaeon.</title>
        <authorList>
            <person name="Cuadros-Orellana S."/>
            <person name="Martin-Cuadrado A.B."/>
            <person name="Legault B."/>
            <person name="D'Auria G."/>
            <person name="Zhaxybayeva O."/>
            <person name="Papke R.T."/>
            <person name="Rodriguez-Valera F."/>
        </authorList>
    </citation>
    <scope>NUCLEOTIDE SEQUENCE</scope>
</reference>
<evidence type="ECO:0000256" key="1">
    <source>
        <dbReference type="SAM" id="MobiDB-lite"/>
    </source>
</evidence>
<accession>A5YT03</accession>
<feature type="compositionally biased region" description="Low complexity" evidence="1">
    <location>
        <begin position="200"/>
        <end position="212"/>
    </location>
</feature>
<dbReference type="InterPro" id="IPR028994">
    <property type="entry name" value="Integrin_alpha_N"/>
</dbReference>
<dbReference type="AlphaFoldDB" id="A5YT03"/>
<feature type="transmembrane region" description="Helical" evidence="2">
    <location>
        <begin position="12"/>
        <end position="36"/>
    </location>
</feature>
<name>A5YT03_9EURY</name>
<dbReference type="SUPFAM" id="SSF69318">
    <property type="entry name" value="Integrin alpha N-terminal domain"/>
    <property type="match status" value="2"/>
</dbReference>
<sequence length="881" mass="91323">MSQQPTESDSFIRFVAVGVTVLVIASGGLALTASFADRPVQSDVGVQVDSRFEYPQINQTEIRTSETSRKSILRSANGTQLTVIQESINSSSLTVTVPIQNNADQRGVTRLLASSSTSSFNIDTQTISSSFANNSSLLRLDEHTVSGQKEALVELPQTNESTAGGINVTLNYDEIPSDPLSVDFALEPVSGDVDLRSANGTSESSPGGSSSDGDGGQTGGSTSTTQSFIFADTSPSGELRAVTDNGSTVAEISGTDAQVIGTALADVDSDSRTEIPYVDGQNRLKAADLDGEIQTLVDTDGPAAPAGSKSLLGVGSFNGSPESIYYANKNNGGDTLYRVSATENPTPQIVAQPSNNIDAVGTVGDIDGDGASEIVFADGSQSLRYLDNNRTVQPLPNTGAVGVGSNDGVGFGITSQPTDVDGDGNIDVPFVDGSGNIKIATTQGTQTVLTGAASKSPVAGLDIDQDSSTEILFTDTSGKAKFVDNINTSPTERSINGSLSVSDDVGIVAGQFVDFDGDSLTADQEAQLGTSPTTADSDGDGISDTVETTRTDGTGPGEPVDTDADGTIDALDTDSDDDGQSDQQEGTTDADNDGVAAYRDVDEPSNGRLEEQTIVYNEKNRDALKSLDSSGSPEQYAAVKTKSLGPEADLFGDSRTEVPYVGNNGELNVVNSSGVVTTVLTKSENGGTDLKQSTRLGVADIDDDGDPAILFSDNDGRLRRHEVSTDETRTVFNGNINIHSVGGIADFDTDGNSDDIVITDANKNVRYYDRSVDSIESANGFSTKNKIQIGSPVDFNGDGIPRVPAINTNDEIVRVGANSTTTVTTSGQPTGGMGSVDIDDDGQFEIIFADGNNNNQVKIAEINGSVRAAGSQLNSDGNGVA</sequence>
<feature type="region of interest" description="Disordered" evidence="1">
    <location>
        <begin position="528"/>
        <end position="609"/>
    </location>
</feature>
<protein>
    <submittedName>
        <fullName evidence="3">Cell surface calcium-binding acidic-repeat protein</fullName>
    </submittedName>
</protein>
<feature type="region of interest" description="Disordered" evidence="1">
    <location>
        <begin position="193"/>
        <end position="228"/>
    </location>
</feature>
<evidence type="ECO:0000313" key="3">
    <source>
        <dbReference type="EMBL" id="ABQ76110.1"/>
    </source>
</evidence>
<keyword evidence="2" id="KW-0472">Membrane</keyword>